<feature type="coiled-coil region" evidence="1">
    <location>
        <begin position="106"/>
        <end position="136"/>
    </location>
</feature>
<dbReference type="EMBL" id="CP001804">
    <property type="protein sequence ID" value="ACY14518.1"/>
    <property type="molecule type" value="Genomic_DNA"/>
</dbReference>
<keyword evidence="1" id="KW-0175">Coiled coil</keyword>
<dbReference type="HOGENOM" id="CLU_375854_0_0_7"/>
<dbReference type="AlphaFoldDB" id="D0LFR6"/>
<evidence type="ECO:0000313" key="5">
    <source>
        <dbReference type="Proteomes" id="UP000001880"/>
    </source>
</evidence>
<dbReference type="Pfam" id="PF13598">
    <property type="entry name" value="DUF4139"/>
    <property type="match status" value="1"/>
</dbReference>
<dbReference type="NCBIfam" id="TIGR02231">
    <property type="entry name" value="mucoidy inhibitor MuiA family protein"/>
    <property type="match status" value="1"/>
</dbReference>
<evidence type="ECO:0000313" key="4">
    <source>
        <dbReference type="EMBL" id="ACY14518.1"/>
    </source>
</evidence>
<sequence>MQRIASRIEAVTVYRAGALVTRVAVLEGEALAALASGATSAGLGEFQLVNLPLSLEDGSVRVRFEPCASASDAAARAALPVAVDARVALDVPEVAESPEPARSEALRAALIEEERVRDQIAQVERALERIAALELAPRPEGEEGAPPPASPMASRLAMLSFRSERQSALGARKRELQDDLRRASERRAELEERERRASSARQIEEHELRKSVVVRVRAGQAQAARLVLSYHVPGARWAPAYSIRFDRSLREADLSMRAVVCQGTGEDWSGVSLLLSTAQPQRWTELPELRSIRIGRMQPPPARTGWRPPPDDRDALYGDYDRAFGPPAPAGAGVGGRAGAAARPAPTGEVAAAYDEGHTTGMYQAPADAYADKFQESLGGDFDDEMDEAPARYDEGQTSPARGGIPGTFREGDTQPARVPPMPPAMARSSAPPPPPQAAPFMDIARSKKMKPEAPMPKRRRSFTAPAPGAALFGSVADGGGGSATEIMATAELRVASELLAYGSLRMPPPGAGGRGKLAPASGGELYLRELSRLEVRISVDVFAAIAHAAEHARSVVRKPLPPRHAVPRDEDGFDYAYPAEAPVDIPSDRSFHALPLSQHKVSGRSRYVVVPRETRDVFRFVEIASPLSAPLLPGPADVYIGEDFLVTTDVRATPPRGSLRLGLGVEQGIKVSRNTSFEERATGLMRGSLALRHHIRIEVANRLERAALVEVRERIPVPAIEDDSDVEVAALEASPPWQPYEQEDAPVRGAHYWLVELAPGEEQPLSAHYEVRIAGKHELVGGNRREA</sequence>
<dbReference type="eggNOG" id="COG1430">
    <property type="taxonomic scope" value="Bacteria"/>
</dbReference>
<dbReference type="InterPro" id="IPR011935">
    <property type="entry name" value="CHP02231"/>
</dbReference>
<accession>D0LFR6</accession>
<gene>
    <name evidence="4" type="ordered locus">Hoch_1972</name>
</gene>
<evidence type="ECO:0000259" key="3">
    <source>
        <dbReference type="Pfam" id="PF13598"/>
    </source>
</evidence>
<protein>
    <recommendedName>
        <fullName evidence="3">DUF4139 domain-containing protein</fullName>
    </recommendedName>
</protein>
<evidence type="ECO:0000256" key="2">
    <source>
        <dbReference type="SAM" id="MobiDB-lite"/>
    </source>
</evidence>
<reference evidence="4 5" key="1">
    <citation type="journal article" date="2010" name="Stand. Genomic Sci.">
        <title>Complete genome sequence of Haliangium ochraceum type strain (SMP-2).</title>
        <authorList>
            <consortium name="US DOE Joint Genome Institute (JGI-PGF)"/>
            <person name="Ivanova N."/>
            <person name="Daum C."/>
            <person name="Lang E."/>
            <person name="Abt B."/>
            <person name="Kopitz M."/>
            <person name="Saunders E."/>
            <person name="Lapidus A."/>
            <person name="Lucas S."/>
            <person name="Glavina Del Rio T."/>
            <person name="Nolan M."/>
            <person name="Tice H."/>
            <person name="Copeland A."/>
            <person name="Cheng J.F."/>
            <person name="Chen F."/>
            <person name="Bruce D."/>
            <person name="Goodwin L."/>
            <person name="Pitluck S."/>
            <person name="Mavromatis K."/>
            <person name="Pati A."/>
            <person name="Mikhailova N."/>
            <person name="Chen A."/>
            <person name="Palaniappan K."/>
            <person name="Land M."/>
            <person name="Hauser L."/>
            <person name="Chang Y.J."/>
            <person name="Jeffries C.D."/>
            <person name="Detter J.C."/>
            <person name="Brettin T."/>
            <person name="Rohde M."/>
            <person name="Goker M."/>
            <person name="Bristow J."/>
            <person name="Markowitz V."/>
            <person name="Eisen J.A."/>
            <person name="Hugenholtz P."/>
            <person name="Kyrpides N.C."/>
            <person name="Klenk H.P."/>
        </authorList>
    </citation>
    <scope>NUCLEOTIDE SEQUENCE [LARGE SCALE GENOMIC DNA]</scope>
    <source>
        <strain evidence="5">DSM 14365 / CIP 107738 / JCM 11303 / AJ 13395 / SMP-2</strain>
    </source>
</reference>
<evidence type="ECO:0000256" key="1">
    <source>
        <dbReference type="SAM" id="Coils"/>
    </source>
</evidence>
<name>D0LFR6_HALO1</name>
<dbReference type="Proteomes" id="UP000001880">
    <property type="component" value="Chromosome"/>
</dbReference>
<dbReference type="PANTHER" id="PTHR31005:SF8">
    <property type="entry name" value="DUF4139 DOMAIN-CONTAINING PROTEIN"/>
    <property type="match status" value="1"/>
</dbReference>
<feature type="coiled-coil region" evidence="1">
    <location>
        <begin position="173"/>
        <end position="200"/>
    </location>
</feature>
<dbReference type="PANTHER" id="PTHR31005">
    <property type="entry name" value="DUF4139 DOMAIN-CONTAINING PROTEIN"/>
    <property type="match status" value="1"/>
</dbReference>
<feature type="region of interest" description="Disordered" evidence="2">
    <location>
        <begin position="392"/>
        <end position="417"/>
    </location>
</feature>
<proteinExistence type="predicted"/>
<dbReference type="InterPro" id="IPR037291">
    <property type="entry name" value="DUF4139"/>
</dbReference>
<dbReference type="STRING" id="502025.Hoch_1972"/>
<feature type="domain" description="DUF4139" evidence="3">
    <location>
        <begin position="227"/>
        <end position="773"/>
    </location>
</feature>
<dbReference type="RefSeq" id="WP_012827126.1">
    <property type="nucleotide sequence ID" value="NC_013440.1"/>
</dbReference>
<organism evidence="4 5">
    <name type="scientific">Haliangium ochraceum (strain DSM 14365 / JCM 11303 / SMP-2)</name>
    <dbReference type="NCBI Taxonomy" id="502025"/>
    <lineage>
        <taxon>Bacteria</taxon>
        <taxon>Pseudomonadati</taxon>
        <taxon>Myxococcota</taxon>
        <taxon>Polyangia</taxon>
        <taxon>Haliangiales</taxon>
        <taxon>Kofleriaceae</taxon>
        <taxon>Haliangium</taxon>
    </lineage>
</organism>
<keyword evidence="5" id="KW-1185">Reference proteome</keyword>
<dbReference type="KEGG" id="hoh:Hoch_1972"/>